<keyword evidence="14 21" id="KW-0472">Membrane</keyword>
<keyword evidence="3 21" id="KW-1003">Cell membrane</keyword>
<evidence type="ECO:0000256" key="13">
    <source>
        <dbReference type="ARBA" id="ARBA00022989"/>
    </source>
</evidence>
<dbReference type="FunFam" id="3.40.1110.10:FF:000066">
    <property type="entry name" value="Cadmium-translocating P-type ATPase"/>
    <property type="match status" value="1"/>
</dbReference>
<keyword evidence="12" id="KW-1278">Translocase</keyword>
<dbReference type="EC" id="7.2.2.12" evidence="16"/>
<evidence type="ECO:0000256" key="1">
    <source>
        <dbReference type="ARBA" id="ARBA00004651"/>
    </source>
</evidence>
<protein>
    <recommendedName>
        <fullName evidence="20">Cadmium, zinc and cobalt-transporting ATPase</fullName>
        <ecNumber evidence="16">7.2.2.12</ecNumber>
        <ecNumber evidence="17">7.2.2.21</ecNumber>
    </recommendedName>
</protein>
<evidence type="ECO:0000256" key="6">
    <source>
        <dbReference type="ARBA" id="ARBA00022692"/>
    </source>
</evidence>
<evidence type="ECO:0000256" key="9">
    <source>
        <dbReference type="ARBA" id="ARBA00022833"/>
    </source>
</evidence>
<dbReference type="Gene3D" id="2.70.150.10">
    <property type="entry name" value="Calcium-transporting ATPase, cytoplasmic transduction domain A"/>
    <property type="match status" value="1"/>
</dbReference>
<dbReference type="EC" id="7.2.2.21" evidence="17"/>
<keyword evidence="9" id="KW-0862">Zinc</keyword>
<dbReference type="InterPro" id="IPR023298">
    <property type="entry name" value="ATPase_P-typ_TM_dom_sf"/>
</dbReference>
<evidence type="ECO:0000256" key="14">
    <source>
        <dbReference type="ARBA" id="ARBA00023136"/>
    </source>
</evidence>
<dbReference type="Proteomes" id="UP000031662">
    <property type="component" value="Chromosome"/>
</dbReference>
<feature type="transmembrane region" description="Helical" evidence="21">
    <location>
        <begin position="136"/>
        <end position="152"/>
    </location>
</feature>
<dbReference type="InterPro" id="IPR006121">
    <property type="entry name" value="HMA_dom"/>
</dbReference>
<evidence type="ECO:0000256" key="17">
    <source>
        <dbReference type="ARBA" id="ARBA00039103"/>
    </source>
</evidence>
<evidence type="ECO:0000256" key="16">
    <source>
        <dbReference type="ARBA" id="ARBA00039097"/>
    </source>
</evidence>
<dbReference type="InterPro" id="IPR023299">
    <property type="entry name" value="ATPase_P-typ_cyto_dom_N"/>
</dbReference>
<dbReference type="SFLD" id="SFLDS00003">
    <property type="entry name" value="Haloacid_Dehalogenase"/>
    <property type="match status" value="1"/>
</dbReference>
<dbReference type="InterPro" id="IPR001757">
    <property type="entry name" value="P_typ_ATPase"/>
</dbReference>
<dbReference type="GO" id="GO:0008551">
    <property type="term" value="F:P-type cadmium transporter activity"/>
    <property type="evidence" value="ECO:0007669"/>
    <property type="project" value="UniProtKB-EC"/>
</dbReference>
<dbReference type="Pfam" id="PF00702">
    <property type="entry name" value="Hydrolase"/>
    <property type="match status" value="1"/>
</dbReference>
<dbReference type="CDD" id="cd07548">
    <property type="entry name" value="P-type_ATPase-Cd_Zn_Co_like"/>
    <property type="match status" value="1"/>
</dbReference>
<dbReference type="PRINTS" id="PR00941">
    <property type="entry name" value="CDATPASE"/>
</dbReference>
<dbReference type="PROSITE" id="PS50846">
    <property type="entry name" value="HMA_2"/>
    <property type="match status" value="1"/>
</dbReference>
<evidence type="ECO:0000256" key="12">
    <source>
        <dbReference type="ARBA" id="ARBA00022967"/>
    </source>
</evidence>
<evidence type="ECO:0000313" key="24">
    <source>
        <dbReference type="Proteomes" id="UP000031662"/>
    </source>
</evidence>
<accession>A0A060PS98</accession>
<feature type="transmembrane region" description="Helical" evidence="21">
    <location>
        <begin position="641"/>
        <end position="660"/>
    </location>
</feature>
<dbReference type="NCBIfam" id="TIGR01512">
    <property type="entry name" value="ATPase-IB2_Cd"/>
    <property type="match status" value="1"/>
</dbReference>
<dbReference type="PROSITE" id="PS01229">
    <property type="entry name" value="COF_2"/>
    <property type="match status" value="1"/>
</dbReference>
<dbReference type="PROSITE" id="PS00154">
    <property type="entry name" value="ATPASE_E1_E2"/>
    <property type="match status" value="1"/>
</dbReference>
<dbReference type="GO" id="GO:0005524">
    <property type="term" value="F:ATP binding"/>
    <property type="evidence" value="ECO:0007669"/>
    <property type="project" value="UniProtKB-UniRule"/>
</dbReference>
<dbReference type="InterPro" id="IPR027256">
    <property type="entry name" value="P-typ_ATPase_IB"/>
</dbReference>
<dbReference type="HOGENOM" id="CLU_001771_6_2_7"/>
<dbReference type="CDD" id="cd00371">
    <property type="entry name" value="HMA"/>
    <property type="match status" value="1"/>
</dbReference>
<dbReference type="AlphaFoldDB" id="A0A060PS98"/>
<dbReference type="InterPro" id="IPR044492">
    <property type="entry name" value="P_typ_ATPase_HD_dom"/>
</dbReference>
<dbReference type="GO" id="GO:0005886">
    <property type="term" value="C:plasma membrane"/>
    <property type="evidence" value="ECO:0007669"/>
    <property type="project" value="UniProtKB-SubCell"/>
</dbReference>
<keyword evidence="15" id="KW-0170">Cobalt</keyword>
<evidence type="ECO:0000256" key="4">
    <source>
        <dbReference type="ARBA" id="ARBA00022539"/>
    </source>
</evidence>
<dbReference type="Pfam" id="PF00122">
    <property type="entry name" value="E1-E2_ATPase"/>
    <property type="match status" value="1"/>
</dbReference>
<feature type="domain" description="HMA" evidence="22">
    <location>
        <begin position="1"/>
        <end position="62"/>
    </location>
</feature>
<feature type="transmembrane region" description="Helical" evidence="21">
    <location>
        <begin position="305"/>
        <end position="326"/>
    </location>
</feature>
<sequence>MQEYHIHNLDCPDCASKLERDLNKLDYVKKAQINFSTSKLFLDTSDFEKVKDFIKQNEPHLSLSFKETAEKPLSFTPLIITIIVFLGAILILHLNPSPLIEKAVFFVLALVYLVSGKDVILGAFRGLSKGQFFDENALMLIATIAAFCVGAYEESVSIMVFYSAGEFLQKLAISRSKKSLKALVDVAPNLAYLKKGDTLVSVAPEDLRINDIVVVKVGEKVPVDGVVIKGESLLDERALSGESMPVNVSERSKVLGGSLNLKAVLEIQVEKLYKDSSIAKVVDLVQQATNEKSETEKFITKFSRYYTPSVLFIALMIAILPPLFSMGSFDEWIYRGLVALMVSCPCALVISVPLGYFGGVGAASRKGILMKGVHVLEVLTQAKSIAFDKTGTLTKGVFKVMDIVPQNGHSKEEVLHYASCSQLLSTHPIALSIQKACEEMLKDDKHQHDIKNYEELSGMGVKAQCHTDLIIAGNEKMLDQFHIAHSPSKENGTIVHVAFNQTYIGYIVISDEIKDDAIECLRDLKAQGIENFCILSGDRKSATESIAQTLGCEYYASLLPEEKTSVFKTFKERYKAPAIFVGDGINDAPTLASADVGIGMGKGSELSKQSADIVITNDSLNSLVKVLAIAKKTKSIIWQNILFALGIKAVFIVLGLMGVASLWEAVFGDVGVTLLALANSMRAMRA</sequence>
<dbReference type="EMBL" id="AP014523">
    <property type="protein sequence ID" value="BAO98479.1"/>
    <property type="molecule type" value="Genomic_DNA"/>
</dbReference>
<evidence type="ECO:0000256" key="21">
    <source>
        <dbReference type="RuleBase" id="RU362081"/>
    </source>
</evidence>
<evidence type="ECO:0000313" key="23">
    <source>
        <dbReference type="EMBL" id="BAO98479.1"/>
    </source>
</evidence>
<dbReference type="InterPro" id="IPR036163">
    <property type="entry name" value="HMA_dom_sf"/>
</dbReference>
<dbReference type="Gene3D" id="3.30.70.100">
    <property type="match status" value="1"/>
</dbReference>
<dbReference type="PROSITE" id="PS01047">
    <property type="entry name" value="HMA_1"/>
    <property type="match status" value="1"/>
</dbReference>
<evidence type="ECO:0000259" key="22">
    <source>
        <dbReference type="PROSITE" id="PS50846"/>
    </source>
</evidence>
<feature type="transmembrane region" description="Helical" evidence="21">
    <location>
        <begin position="332"/>
        <end position="357"/>
    </location>
</feature>
<dbReference type="InterPro" id="IPR059000">
    <property type="entry name" value="ATPase_P-type_domA"/>
</dbReference>
<dbReference type="Gene3D" id="3.40.50.1000">
    <property type="entry name" value="HAD superfamily/HAD-like"/>
    <property type="match status" value="1"/>
</dbReference>
<evidence type="ECO:0000256" key="10">
    <source>
        <dbReference type="ARBA" id="ARBA00022840"/>
    </source>
</evidence>
<keyword evidence="8 21" id="KW-0547">Nucleotide-binding</keyword>
<dbReference type="Gene3D" id="3.40.1110.10">
    <property type="entry name" value="Calcium-transporting ATPase, cytoplasmic domain N"/>
    <property type="match status" value="1"/>
</dbReference>
<comment type="catalytic activity">
    <reaction evidence="19">
        <text>Cd(2+)(in) + ATP + H2O = Cd(2+)(out) + ADP + phosphate + H(+)</text>
        <dbReference type="Rhea" id="RHEA:12132"/>
        <dbReference type="ChEBI" id="CHEBI:15377"/>
        <dbReference type="ChEBI" id="CHEBI:15378"/>
        <dbReference type="ChEBI" id="CHEBI:30616"/>
        <dbReference type="ChEBI" id="CHEBI:43474"/>
        <dbReference type="ChEBI" id="CHEBI:48775"/>
        <dbReference type="ChEBI" id="CHEBI:456216"/>
        <dbReference type="EC" id="7.2.2.21"/>
    </reaction>
</comment>
<keyword evidence="11" id="KW-0460">Magnesium</keyword>
<comment type="catalytic activity">
    <reaction evidence="18">
        <text>Zn(2+)(in) + ATP + H2O = Zn(2+)(out) + ADP + phosphate + H(+)</text>
        <dbReference type="Rhea" id="RHEA:20621"/>
        <dbReference type="ChEBI" id="CHEBI:15377"/>
        <dbReference type="ChEBI" id="CHEBI:15378"/>
        <dbReference type="ChEBI" id="CHEBI:29105"/>
        <dbReference type="ChEBI" id="CHEBI:30616"/>
        <dbReference type="ChEBI" id="CHEBI:43474"/>
        <dbReference type="ChEBI" id="CHEBI:456216"/>
        <dbReference type="EC" id="7.2.2.12"/>
    </reaction>
</comment>
<dbReference type="SFLD" id="SFLDF00027">
    <property type="entry name" value="p-type_atpase"/>
    <property type="match status" value="1"/>
</dbReference>
<evidence type="ECO:0000256" key="20">
    <source>
        <dbReference type="ARBA" id="ARBA00067181"/>
    </source>
</evidence>
<dbReference type="InterPro" id="IPR018303">
    <property type="entry name" value="ATPase_P-typ_P_site"/>
</dbReference>
<dbReference type="InterPro" id="IPR008250">
    <property type="entry name" value="ATPase_P-typ_transduc_dom_A_sf"/>
</dbReference>
<dbReference type="GO" id="GO:0016887">
    <property type="term" value="F:ATP hydrolysis activity"/>
    <property type="evidence" value="ECO:0007669"/>
    <property type="project" value="InterPro"/>
</dbReference>
<comment type="similarity">
    <text evidence="2 21">Belongs to the cation transport ATPase (P-type) (TC 3.A.3) family. Type IB subfamily.</text>
</comment>
<dbReference type="GO" id="GO:0046872">
    <property type="term" value="F:metal ion binding"/>
    <property type="evidence" value="ECO:0007669"/>
    <property type="project" value="UniProtKB-KW"/>
</dbReference>
<dbReference type="PANTHER" id="PTHR48085">
    <property type="entry name" value="CADMIUM/ZINC-TRANSPORTING ATPASE HMA2-RELATED"/>
    <property type="match status" value="1"/>
</dbReference>
<dbReference type="InterPro" id="IPR051014">
    <property type="entry name" value="Cation_Transport_ATPase_IB"/>
</dbReference>
<dbReference type="InterPro" id="IPR017969">
    <property type="entry name" value="Heavy-metal-associated_CS"/>
</dbReference>
<dbReference type="NCBIfam" id="TIGR01494">
    <property type="entry name" value="ATPase_P-type"/>
    <property type="match status" value="1"/>
</dbReference>
<dbReference type="SUPFAM" id="SSF55008">
    <property type="entry name" value="HMA, heavy metal-associated domain"/>
    <property type="match status" value="1"/>
</dbReference>
<reference evidence="23 24" key="1">
    <citation type="submission" date="2013-11" db="EMBL/GenBank/DDBJ databases">
        <title>Estimation of Helicobacter pylori bacteriophage ecology using H. pylori isolates.</title>
        <authorList>
            <person name="Uchiyama J."/>
            <person name="Takemura-Uchiyama I."/>
            <person name="Ujihara T."/>
            <person name="Matsuzaki S."/>
        </authorList>
    </citation>
    <scope>NUCLEOTIDE SEQUENCE [LARGE SCALE GENOMIC DNA]</scope>
    <source>
        <strain evidence="23 24">NY40</strain>
    </source>
</reference>
<keyword evidence="7 21" id="KW-0479">Metal-binding</keyword>
<gene>
    <name evidence="23" type="ORF">NY40_1473</name>
</gene>
<keyword evidence="6 21" id="KW-0812">Transmembrane</keyword>
<dbReference type="PANTHER" id="PTHR48085:SF5">
    <property type="entry name" value="CADMIUM_ZINC-TRANSPORTING ATPASE HMA4-RELATED"/>
    <property type="match status" value="1"/>
</dbReference>
<comment type="subcellular location">
    <subcellularLocation>
        <location evidence="1">Cell membrane</location>
        <topology evidence="1">Multi-pass membrane protein</topology>
    </subcellularLocation>
</comment>
<dbReference type="InterPro" id="IPR036412">
    <property type="entry name" value="HAD-like_sf"/>
</dbReference>
<keyword evidence="4" id="KW-0104">Cadmium</keyword>
<proteinExistence type="inferred from homology"/>
<evidence type="ECO:0000256" key="19">
    <source>
        <dbReference type="ARBA" id="ARBA00049338"/>
    </source>
</evidence>
<evidence type="ECO:0000256" key="15">
    <source>
        <dbReference type="ARBA" id="ARBA00023285"/>
    </source>
</evidence>
<dbReference type="Pfam" id="PF00403">
    <property type="entry name" value="HMA"/>
    <property type="match status" value="1"/>
</dbReference>
<evidence type="ECO:0000256" key="5">
    <source>
        <dbReference type="ARBA" id="ARBA00022553"/>
    </source>
</evidence>
<evidence type="ECO:0000256" key="8">
    <source>
        <dbReference type="ARBA" id="ARBA00022741"/>
    </source>
</evidence>
<keyword evidence="10 21" id="KW-0067">ATP-binding</keyword>
<keyword evidence="5" id="KW-0597">Phosphoprotein</keyword>
<dbReference type="InterPro" id="IPR023214">
    <property type="entry name" value="HAD_sf"/>
</dbReference>
<organism evidence="23 24">
    <name type="scientific">Helicobacter pylori NY40</name>
    <dbReference type="NCBI Taxonomy" id="1426844"/>
    <lineage>
        <taxon>Bacteria</taxon>
        <taxon>Pseudomonadati</taxon>
        <taxon>Campylobacterota</taxon>
        <taxon>Epsilonproteobacteria</taxon>
        <taxon>Campylobacterales</taxon>
        <taxon>Helicobacteraceae</taxon>
        <taxon>Helicobacter</taxon>
    </lineage>
</organism>
<keyword evidence="13 21" id="KW-1133">Transmembrane helix</keyword>
<dbReference type="RefSeq" id="WP_041051504.1">
    <property type="nucleotide sequence ID" value="NZ_AP014523.1"/>
</dbReference>
<evidence type="ECO:0000256" key="18">
    <source>
        <dbReference type="ARBA" id="ARBA00047308"/>
    </source>
</evidence>
<dbReference type="SUPFAM" id="SSF81665">
    <property type="entry name" value="Calcium ATPase, transmembrane domain M"/>
    <property type="match status" value="1"/>
</dbReference>
<dbReference type="SUPFAM" id="SSF56784">
    <property type="entry name" value="HAD-like"/>
    <property type="match status" value="1"/>
</dbReference>
<dbReference type="SFLD" id="SFLDG00002">
    <property type="entry name" value="C1.7:_P-type_atpase_like"/>
    <property type="match status" value="1"/>
</dbReference>
<dbReference type="NCBIfam" id="TIGR01525">
    <property type="entry name" value="ATPase-IB_hvy"/>
    <property type="match status" value="1"/>
</dbReference>
<dbReference type="PRINTS" id="PR00119">
    <property type="entry name" value="CATATPASE"/>
</dbReference>
<evidence type="ECO:0000256" key="2">
    <source>
        <dbReference type="ARBA" id="ARBA00006024"/>
    </source>
</evidence>
<evidence type="ECO:0000256" key="3">
    <source>
        <dbReference type="ARBA" id="ARBA00022475"/>
    </source>
</evidence>
<dbReference type="SUPFAM" id="SSF81653">
    <property type="entry name" value="Calcium ATPase, transduction domain A"/>
    <property type="match status" value="1"/>
</dbReference>
<dbReference type="FunFam" id="2.70.150.10:FF:000002">
    <property type="entry name" value="Copper-transporting ATPase 1, putative"/>
    <property type="match status" value="1"/>
</dbReference>
<evidence type="ECO:0000256" key="11">
    <source>
        <dbReference type="ARBA" id="ARBA00022842"/>
    </source>
</evidence>
<evidence type="ECO:0000256" key="7">
    <source>
        <dbReference type="ARBA" id="ARBA00022723"/>
    </source>
</evidence>
<dbReference type="GO" id="GO:0016463">
    <property type="term" value="F:P-type zinc transporter activity"/>
    <property type="evidence" value="ECO:0007669"/>
    <property type="project" value="UniProtKB-EC"/>
</dbReference>
<name>A0A060PS98_HELPX</name>
<feature type="transmembrane region" description="Helical" evidence="21">
    <location>
        <begin position="73"/>
        <end position="92"/>
    </location>
</feature>
<feature type="transmembrane region" description="Helical" evidence="21">
    <location>
        <begin position="104"/>
        <end position="124"/>
    </location>
</feature>